<dbReference type="Proteomes" id="UP000695007">
    <property type="component" value="Unplaced"/>
</dbReference>
<evidence type="ECO:0000256" key="3">
    <source>
        <dbReference type="ARBA" id="ARBA00022737"/>
    </source>
</evidence>
<feature type="chain" id="PRO_5042546272" evidence="5">
    <location>
        <begin position="23"/>
        <end position="458"/>
    </location>
</feature>
<dbReference type="PROSITE" id="PS51450">
    <property type="entry name" value="LRR"/>
    <property type="match status" value="3"/>
</dbReference>
<evidence type="ECO:0000259" key="6">
    <source>
        <dbReference type="SMART" id="SM00082"/>
    </source>
</evidence>
<proteinExistence type="predicted"/>
<evidence type="ECO:0000256" key="4">
    <source>
        <dbReference type="SAM" id="Phobius"/>
    </source>
</evidence>
<dbReference type="SMART" id="SM00369">
    <property type="entry name" value="LRR_TYP"/>
    <property type="match status" value="6"/>
</dbReference>
<dbReference type="InterPro" id="IPR000483">
    <property type="entry name" value="Cys-rich_flank_reg_C"/>
</dbReference>
<feature type="domain" description="LRRCT" evidence="6">
    <location>
        <begin position="322"/>
        <end position="370"/>
    </location>
</feature>
<name>A0AAJ6YGE8_9HYME</name>
<keyword evidence="2 5" id="KW-0732">Signal</keyword>
<evidence type="ECO:0000256" key="5">
    <source>
        <dbReference type="SAM" id="SignalP"/>
    </source>
</evidence>
<keyword evidence="7" id="KW-1185">Reference proteome</keyword>
<evidence type="ECO:0000256" key="1">
    <source>
        <dbReference type="ARBA" id="ARBA00022614"/>
    </source>
</evidence>
<feature type="signal peptide" evidence="5">
    <location>
        <begin position="1"/>
        <end position="22"/>
    </location>
</feature>
<protein>
    <submittedName>
        <fullName evidence="8">Leucine-rich repeat neuronal protein 1-like</fullName>
    </submittedName>
</protein>
<dbReference type="RefSeq" id="XP_011497591.1">
    <property type="nucleotide sequence ID" value="XM_011499289.1"/>
</dbReference>
<evidence type="ECO:0000313" key="7">
    <source>
        <dbReference type="Proteomes" id="UP000695007"/>
    </source>
</evidence>
<keyword evidence="4" id="KW-0812">Transmembrane</keyword>
<dbReference type="SUPFAM" id="SSF52058">
    <property type="entry name" value="L domain-like"/>
    <property type="match status" value="1"/>
</dbReference>
<keyword evidence="1" id="KW-0433">Leucine-rich repeat</keyword>
<sequence>MIFKSWLSILVLMKWNYCTAIATFPKTVDLSYRDLQREDFFIKIQNQIDMREVNELILRGNKFDSFLDCSTKLDSLRILDLSYNNLKKFFFLCLEESNLVSLNVSHNQIEYINDEALNHRVMKLKILDVSFNDLYVVNDTMLQHMKNLEFLSLASNPIEENIDAYVFQNLTQLKHLDLRNVSSPYFSPSLFEPLSNLEHLDLSLNPIEDVPPLPSGIKVLYIYGTNILHLGSFVMPQLLVLSLDNSANLTSILLNNFENLTQLEILSMRDSPRLSQLRLRPMSSKLLPRLKRLSLQNCALETLNSELLPIIQKTAILDLQSNPWRCDCRMKWINAMNLTTDLVSSFRCQTPLKHRGKLLHEVPSQELECDEPPEGRRGFDAEAVGRIFYPILWVCLALLILGLLATGVVYYSRGCLDQWLMKMRHRGTDTVSYTNVVESTNDLIRILPVGEANDHADV</sequence>
<dbReference type="InterPro" id="IPR003591">
    <property type="entry name" value="Leu-rich_rpt_typical-subtyp"/>
</dbReference>
<keyword evidence="3" id="KW-0677">Repeat</keyword>
<feature type="transmembrane region" description="Helical" evidence="4">
    <location>
        <begin position="387"/>
        <end position="411"/>
    </location>
</feature>
<gene>
    <name evidence="8" type="primary">LOC105361966</name>
</gene>
<dbReference type="GeneID" id="105361966"/>
<dbReference type="GO" id="GO:0005886">
    <property type="term" value="C:plasma membrane"/>
    <property type="evidence" value="ECO:0007669"/>
    <property type="project" value="TreeGrafter"/>
</dbReference>
<dbReference type="KEGG" id="csol:105361966"/>
<dbReference type="Gene3D" id="3.80.10.10">
    <property type="entry name" value="Ribonuclease Inhibitor"/>
    <property type="match status" value="3"/>
</dbReference>
<dbReference type="PANTHER" id="PTHR24369:SF210">
    <property type="entry name" value="CHAOPTIN-RELATED"/>
    <property type="match status" value="1"/>
</dbReference>
<accession>A0AAJ6YGE8</accession>
<organism evidence="7 8">
    <name type="scientific">Ceratosolen solmsi marchali</name>
    <dbReference type="NCBI Taxonomy" id="326594"/>
    <lineage>
        <taxon>Eukaryota</taxon>
        <taxon>Metazoa</taxon>
        <taxon>Ecdysozoa</taxon>
        <taxon>Arthropoda</taxon>
        <taxon>Hexapoda</taxon>
        <taxon>Insecta</taxon>
        <taxon>Pterygota</taxon>
        <taxon>Neoptera</taxon>
        <taxon>Endopterygota</taxon>
        <taxon>Hymenoptera</taxon>
        <taxon>Apocrita</taxon>
        <taxon>Proctotrupomorpha</taxon>
        <taxon>Chalcidoidea</taxon>
        <taxon>Agaonidae</taxon>
        <taxon>Agaoninae</taxon>
        <taxon>Ceratosolen</taxon>
    </lineage>
</organism>
<reference evidence="8" key="1">
    <citation type="submission" date="2025-08" db="UniProtKB">
        <authorList>
            <consortium name="RefSeq"/>
        </authorList>
    </citation>
    <scope>IDENTIFICATION</scope>
</reference>
<evidence type="ECO:0000313" key="8">
    <source>
        <dbReference type="RefSeq" id="XP_011497591.1"/>
    </source>
</evidence>
<keyword evidence="4" id="KW-1133">Transmembrane helix</keyword>
<dbReference type="InterPro" id="IPR050541">
    <property type="entry name" value="LRR_TM_domain-containing"/>
</dbReference>
<dbReference type="InterPro" id="IPR001611">
    <property type="entry name" value="Leu-rich_rpt"/>
</dbReference>
<dbReference type="InterPro" id="IPR032675">
    <property type="entry name" value="LRR_dom_sf"/>
</dbReference>
<dbReference type="SMART" id="SM00082">
    <property type="entry name" value="LRRCT"/>
    <property type="match status" value="1"/>
</dbReference>
<keyword evidence="4" id="KW-0472">Membrane</keyword>
<evidence type="ECO:0000256" key="2">
    <source>
        <dbReference type="ARBA" id="ARBA00022729"/>
    </source>
</evidence>
<dbReference type="AlphaFoldDB" id="A0AAJ6YGE8"/>
<dbReference type="Pfam" id="PF13855">
    <property type="entry name" value="LRR_8"/>
    <property type="match status" value="2"/>
</dbReference>
<dbReference type="PANTHER" id="PTHR24369">
    <property type="entry name" value="ANTIGEN BSP, PUTATIVE-RELATED"/>
    <property type="match status" value="1"/>
</dbReference>